<dbReference type="InterPro" id="IPR050301">
    <property type="entry name" value="NTE"/>
</dbReference>
<evidence type="ECO:0000256" key="2">
    <source>
        <dbReference type="ARBA" id="ARBA00022963"/>
    </source>
</evidence>
<evidence type="ECO:0000256" key="1">
    <source>
        <dbReference type="ARBA" id="ARBA00022801"/>
    </source>
</evidence>
<organism evidence="6 7">
    <name type="scientific">Sandarakinorhabdus glacialis</name>
    <dbReference type="NCBI Taxonomy" id="1614636"/>
    <lineage>
        <taxon>Bacteria</taxon>
        <taxon>Pseudomonadati</taxon>
        <taxon>Pseudomonadota</taxon>
        <taxon>Alphaproteobacteria</taxon>
        <taxon>Sphingomonadales</taxon>
        <taxon>Sphingosinicellaceae</taxon>
        <taxon>Sandarakinorhabdus</taxon>
    </lineage>
</organism>
<evidence type="ECO:0000256" key="3">
    <source>
        <dbReference type="ARBA" id="ARBA00023098"/>
    </source>
</evidence>
<protein>
    <submittedName>
        <fullName evidence="6">Patatin</fullName>
    </submittedName>
</protein>
<dbReference type="InterPro" id="IPR016035">
    <property type="entry name" value="Acyl_Trfase/lysoPLipase"/>
</dbReference>
<dbReference type="Proteomes" id="UP000635071">
    <property type="component" value="Unassembled WGS sequence"/>
</dbReference>
<dbReference type="InterPro" id="IPR002641">
    <property type="entry name" value="PNPLA_dom"/>
</dbReference>
<evidence type="ECO:0000256" key="4">
    <source>
        <dbReference type="PROSITE-ProRule" id="PRU01161"/>
    </source>
</evidence>
<feature type="short sequence motif" description="DGA/G" evidence="4">
    <location>
        <begin position="200"/>
        <end position="202"/>
    </location>
</feature>
<proteinExistence type="predicted"/>
<name>A0A916ZQJ3_9SPHN</name>
<dbReference type="PANTHER" id="PTHR14226">
    <property type="entry name" value="NEUROPATHY TARGET ESTERASE/SWISS CHEESE D.MELANOGASTER"/>
    <property type="match status" value="1"/>
</dbReference>
<evidence type="ECO:0000259" key="5">
    <source>
        <dbReference type="PROSITE" id="PS51635"/>
    </source>
</evidence>
<dbReference type="GO" id="GO:0016787">
    <property type="term" value="F:hydrolase activity"/>
    <property type="evidence" value="ECO:0007669"/>
    <property type="project" value="UniProtKB-UniRule"/>
</dbReference>
<dbReference type="CDD" id="cd07205">
    <property type="entry name" value="Pat_PNPLA6_PNPLA7_NTE1_like"/>
    <property type="match status" value="1"/>
</dbReference>
<keyword evidence="3 4" id="KW-0443">Lipid metabolism</keyword>
<dbReference type="Gene3D" id="3.10.20.310">
    <property type="entry name" value="membrane protein fhac"/>
    <property type="match status" value="1"/>
</dbReference>
<comment type="caution">
    <text evidence="6">The sequence shown here is derived from an EMBL/GenBank/DDBJ whole genome shotgun (WGS) entry which is preliminary data.</text>
</comment>
<reference evidence="6" key="2">
    <citation type="submission" date="2020-09" db="EMBL/GenBank/DDBJ databases">
        <authorList>
            <person name="Sun Q."/>
            <person name="Zhou Y."/>
        </authorList>
    </citation>
    <scope>NUCLEOTIDE SEQUENCE</scope>
    <source>
        <strain evidence="6">CGMCC 1.15519</strain>
    </source>
</reference>
<dbReference type="GO" id="GO:0016042">
    <property type="term" value="P:lipid catabolic process"/>
    <property type="evidence" value="ECO:0007669"/>
    <property type="project" value="UniProtKB-UniRule"/>
</dbReference>
<dbReference type="PANTHER" id="PTHR14226:SF76">
    <property type="entry name" value="NTE FAMILY PROTEIN RSSA"/>
    <property type="match status" value="1"/>
</dbReference>
<feature type="short sequence motif" description="GXSXG" evidence="4">
    <location>
        <begin position="52"/>
        <end position="56"/>
    </location>
</feature>
<dbReference type="Gene3D" id="3.40.1090.10">
    <property type="entry name" value="Cytosolic phospholipase A2 catalytic domain"/>
    <property type="match status" value="2"/>
</dbReference>
<reference evidence="6" key="1">
    <citation type="journal article" date="2014" name="Int. J. Syst. Evol. Microbiol.">
        <title>Complete genome sequence of Corynebacterium casei LMG S-19264T (=DSM 44701T), isolated from a smear-ripened cheese.</title>
        <authorList>
            <consortium name="US DOE Joint Genome Institute (JGI-PGF)"/>
            <person name="Walter F."/>
            <person name="Albersmeier A."/>
            <person name="Kalinowski J."/>
            <person name="Ruckert C."/>
        </authorList>
    </citation>
    <scope>NUCLEOTIDE SEQUENCE</scope>
    <source>
        <strain evidence="6">CGMCC 1.15519</strain>
    </source>
</reference>
<evidence type="ECO:0000313" key="7">
    <source>
        <dbReference type="Proteomes" id="UP000635071"/>
    </source>
</evidence>
<evidence type="ECO:0000313" key="6">
    <source>
        <dbReference type="EMBL" id="GGE09200.1"/>
    </source>
</evidence>
<feature type="domain" description="PNPLA" evidence="5">
    <location>
        <begin position="21"/>
        <end position="213"/>
    </location>
</feature>
<keyword evidence="1 4" id="KW-0378">Hydrolase</keyword>
<dbReference type="Gene3D" id="2.40.160.50">
    <property type="entry name" value="membrane protein fhac: a member of the omp85/tpsb transporter family"/>
    <property type="match status" value="1"/>
</dbReference>
<dbReference type="GO" id="GO:0019867">
    <property type="term" value="C:outer membrane"/>
    <property type="evidence" value="ECO:0007669"/>
    <property type="project" value="InterPro"/>
</dbReference>
<dbReference type="AlphaFoldDB" id="A0A916ZQJ3"/>
<dbReference type="EMBL" id="BMJM01000004">
    <property type="protein sequence ID" value="GGE09200.1"/>
    <property type="molecule type" value="Genomic_DNA"/>
</dbReference>
<accession>A0A916ZQJ3</accession>
<gene>
    <name evidence="6" type="primary">plpD</name>
    <name evidence="6" type="ORF">GCM10011529_14450</name>
</gene>
<keyword evidence="2 4" id="KW-0442">Lipid degradation</keyword>
<sequence length="725" mass="77853">MPVPVPVPPAFTATERPRIGLVLGGGGAKGFMHIGVIEELERRRIPIDVIAGTSMGAVVGSMYAIGNDAHEIKAIAKAIDWTTVFTDTANRNDLSFRRKREVRDILLNFRLNVDDGRPVLPTGVLGGQRLFATVQQLLAPWRATDDFDRLAIPYRAVATNIVTGDAVVIGSGNLSTAVFASMSIPAAFPPVEREGLLLVDGGISNNLPIDVARRMGVDIVIVVNVGEPPASADRIRSAFSVVNQMQLLLGHDAVRRQLETLGPRDVLIEPDITGFGVTAFDRLDDGIARGKDAAEKAGGKLASLSVSEAQWSQYMAERDARRHPAPIRIDAVVIANSSIKVPTEDIAPLVTTRPGDTLDGNIMARDVARIFALDEFERVNYDTDAVDTGNGVMRNTLTVNALGTRGAQKYWQAGLLIASNFGTQADFDLAVAFTDRNFLGTGAEGRGFARVGNDVQFDVSLYKQVGNWFVEPVAFYQRYTRVFVRTGSTSVVDAVQVSRIGTGIDGGRVFGNWGEFRVGARIGGLNPIEATGFNVPPGWNRDVDWRAGFTVDTLDSVTFPRQGVFAQVQFVDHVTSLGGQFSRNTFSVNVQKPISRGRATVVLGARLGTSSDVTNDFLGDFQLGGFLNLSGLTQNSLIGPKVMFGRAVGFYRLSDKSPILDLPIYVGGSIEAGNVWDVTGNISLDSLRTAASAFVAADTILGPVFLGYGNSRGNGAVYLSIGRIF</sequence>
<dbReference type="PROSITE" id="PS51635">
    <property type="entry name" value="PNPLA"/>
    <property type="match status" value="1"/>
</dbReference>
<dbReference type="SUPFAM" id="SSF52151">
    <property type="entry name" value="FabD/lysophospholipase-like"/>
    <property type="match status" value="1"/>
</dbReference>
<feature type="short sequence motif" description="GXGXXG" evidence="4">
    <location>
        <begin position="25"/>
        <end position="30"/>
    </location>
</feature>
<keyword evidence="7" id="KW-1185">Reference proteome</keyword>
<feature type="active site" description="Nucleophile" evidence="4">
    <location>
        <position position="54"/>
    </location>
</feature>
<feature type="active site" description="Proton acceptor" evidence="4">
    <location>
        <position position="200"/>
    </location>
</feature>
<dbReference type="Pfam" id="PF01734">
    <property type="entry name" value="Patatin"/>
    <property type="match status" value="1"/>
</dbReference>